<keyword evidence="4" id="KW-1185">Reference proteome</keyword>
<reference evidence="3" key="2">
    <citation type="submission" date="2021-03" db="UniProtKB">
        <authorList>
            <consortium name="EnsemblPlants"/>
        </authorList>
    </citation>
    <scope>IDENTIFICATION</scope>
</reference>
<evidence type="ECO:0000313" key="3">
    <source>
        <dbReference type="EnsemblPlants" id="AUR62028249-RA:cds"/>
    </source>
</evidence>
<dbReference type="Pfam" id="PF03732">
    <property type="entry name" value="Retrotrans_gag"/>
    <property type="match status" value="1"/>
</dbReference>
<feature type="domain" description="Retrotransposon gag" evidence="2">
    <location>
        <begin position="14"/>
        <end position="107"/>
    </location>
</feature>
<dbReference type="Proteomes" id="UP000596660">
    <property type="component" value="Unplaced"/>
</dbReference>
<dbReference type="Gramene" id="AUR62028249-RA">
    <property type="protein sequence ID" value="AUR62028249-RA:cds"/>
    <property type="gene ID" value="AUR62028249"/>
</dbReference>
<evidence type="ECO:0008006" key="5">
    <source>
        <dbReference type="Google" id="ProtNLM"/>
    </source>
</evidence>
<protein>
    <recommendedName>
        <fullName evidence="5">Retrotransposon gag domain-containing protein</fullName>
    </recommendedName>
</protein>
<dbReference type="PANTHER" id="PTHR33223:SF11">
    <property type="entry name" value="ELEMENT PROTEIN, PUTATIVE-RELATED"/>
    <property type="match status" value="1"/>
</dbReference>
<dbReference type="Pfam" id="PF03078">
    <property type="entry name" value="ATHILA"/>
    <property type="match status" value="1"/>
</dbReference>
<evidence type="ECO:0000259" key="1">
    <source>
        <dbReference type="Pfam" id="PF03078"/>
    </source>
</evidence>
<proteinExistence type="predicted"/>
<feature type="domain" description="Arabidopsis retrotransposon Orf1 C-terminal" evidence="1">
    <location>
        <begin position="177"/>
        <end position="454"/>
    </location>
</feature>
<accession>A0A803MF31</accession>
<dbReference type="AlphaFoldDB" id="A0A803MF31"/>
<sequence>MKLNGVTDDALRLRLFPFSLRDRAKEWLRDEGSGSFDTWDKLVKAFLVKFLGQEKTARLRNELSTFRQSDEESLYDAWRRFKRLQRQCPHHGIPEWMLIQTFYNGLTHEFRIYIDAASGGSLLTKNPTEAKELMSQRKRTRSTPQQQPQLDLESVTGYPHVVFVPEFPNQKQRFIELSRRKVIPTRFFDRSLLSKLGIDSECKNLFAKLGMSQLFNMNYRTYEDLTLEFLSSFDIEKGRNGLVKYVVYRLLNRSHRMSLEGFARKFGLPCTGLTVQPSSFISGELWFAMTGENIESFQHALSHKIHQPVLRLWTRFTGWTIFGRIEPNNVRSDEISILGSYLRRGDEDGDFKMNIAHLFALHLKKQGTTYTTIKSNGERSNIPIVLGGLVTHLALREGFDEASRCPVPGPITLDQHYLTTAGWLSIDFNRFSWIIGRTNRLSVPLPSPDLTKIMPHQPSYLLQFPSDSSTPVPAAPTRTYFRREQGYIPRDGPHPSWYHFPGAGDMA</sequence>
<organism evidence="3 4">
    <name type="scientific">Chenopodium quinoa</name>
    <name type="common">Quinoa</name>
    <dbReference type="NCBI Taxonomy" id="63459"/>
    <lineage>
        <taxon>Eukaryota</taxon>
        <taxon>Viridiplantae</taxon>
        <taxon>Streptophyta</taxon>
        <taxon>Embryophyta</taxon>
        <taxon>Tracheophyta</taxon>
        <taxon>Spermatophyta</taxon>
        <taxon>Magnoliopsida</taxon>
        <taxon>eudicotyledons</taxon>
        <taxon>Gunneridae</taxon>
        <taxon>Pentapetalae</taxon>
        <taxon>Caryophyllales</taxon>
        <taxon>Chenopodiaceae</taxon>
        <taxon>Chenopodioideae</taxon>
        <taxon>Atripliceae</taxon>
        <taxon>Chenopodium</taxon>
    </lineage>
</organism>
<dbReference type="EnsemblPlants" id="AUR62028249-RA">
    <property type="protein sequence ID" value="AUR62028249-RA:cds"/>
    <property type="gene ID" value="AUR62028249"/>
</dbReference>
<evidence type="ECO:0000259" key="2">
    <source>
        <dbReference type="Pfam" id="PF03732"/>
    </source>
</evidence>
<dbReference type="InterPro" id="IPR005162">
    <property type="entry name" value="Retrotrans_gag_dom"/>
</dbReference>
<reference evidence="3" key="1">
    <citation type="journal article" date="2017" name="Nature">
        <title>The genome of Chenopodium quinoa.</title>
        <authorList>
            <person name="Jarvis D.E."/>
            <person name="Ho Y.S."/>
            <person name="Lightfoot D.J."/>
            <person name="Schmoeckel S.M."/>
            <person name="Li B."/>
            <person name="Borm T.J.A."/>
            <person name="Ohyanagi H."/>
            <person name="Mineta K."/>
            <person name="Michell C.T."/>
            <person name="Saber N."/>
            <person name="Kharbatia N.M."/>
            <person name="Rupper R.R."/>
            <person name="Sharp A.R."/>
            <person name="Dally N."/>
            <person name="Boughton B.A."/>
            <person name="Woo Y.H."/>
            <person name="Gao G."/>
            <person name="Schijlen E.G.W.M."/>
            <person name="Guo X."/>
            <person name="Momin A.A."/>
            <person name="Negrao S."/>
            <person name="Al-Babili S."/>
            <person name="Gehring C."/>
            <person name="Roessner U."/>
            <person name="Jung C."/>
            <person name="Murphy K."/>
            <person name="Arold S.T."/>
            <person name="Gojobori T."/>
            <person name="van der Linden C.G."/>
            <person name="van Loo E.N."/>
            <person name="Jellen E.N."/>
            <person name="Maughan P.J."/>
            <person name="Tester M."/>
        </authorList>
    </citation>
    <scope>NUCLEOTIDE SEQUENCE [LARGE SCALE GENOMIC DNA]</scope>
    <source>
        <strain evidence="3">cv. PI 614886</strain>
    </source>
</reference>
<evidence type="ECO:0000313" key="4">
    <source>
        <dbReference type="Proteomes" id="UP000596660"/>
    </source>
</evidence>
<dbReference type="PANTHER" id="PTHR33223">
    <property type="entry name" value="CCHC-TYPE DOMAIN-CONTAINING PROTEIN"/>
    <property type="match status" value="1"/>
</dbReference>
<dbReference type="InterPro" id="IPR004312">
    <property type="entry name" value="ATHILA_Orf1_C"/>
</dbReference>
<name>A0A803MF31_CHEQI</name>